<organism evidence="1 2">
    <name type="scientific">Staphylococcus simiae CCM 7213 = CCUG 51256</name>
    <dbReference type="NCBI Taxonomy" id="911238"/>
    <lineage>
        <taxon>Bacteria</taxon>
        <taxon>Bacillati</taxon>
        <taxon>Bacillota</taxon>
        <taxon>Bacilli</taxon>
        <taxon>Bacillales</taxon>
        <taxon>Staphylococcaceae</taxon>
        <taxon>Staphylococcus</taxon>
    </lineage>
</organism>
<protein>
    <recommendedName>
        <fullName evidence="3">Phage protein</fullName>
    </recommendedName>
</protein>
<gene>
    <name evidence="1" type="ORF">SS7213T_04020</name>
</gene>
<comment type="caution">
    <text evidence="1">The sequence shown here is derived from an EMBL/GenBank/DDBJ whole genome shotgun (WGS) entry which is preliminary data.</text>
</comment>
<dbReference type="Proteomes" id="UP000005413">
    <property type="component" value="Unassembled WGS sequence"/>
</dbReference>
<sequence length="50" mass="5952">MTQFLIREFQDSTGYPFIDVEKSRDNETFAIVEAESMQEARRKYEEGKDD</sequence>
<name>G5JH75_9STAP</name>
<dbReference type="Pfam" id="PF07129">
    <property type="entry name" value="DUF1381"/>
    <property type="match status" value="1"/>
</dbReference>
<evidence type="ECO:0008006" key="3">
    <source>
        <dbReference type="Google" id="ProtNLM"/>
    </source>
</evidence>
<accession>G5JH75</accession>
<evidence type="ECO:0000313" key="2">
    <source>
        <dbReference type="Proteomes" id="UP000005413"/>
    </source>
</evidence>
<dbReference type="PATRIC" id="fig|911238.3.peg.658"/>
<reference evidence="1 2" key="1">
    <citation type="journal article" date="2012" name="BMC Genomics">
        <title>Comparative genomic analysis of the genus Staphylococcus including Staphylococcus aureus and its newly described sister species Staphylococcus simiae.</title>
        <authorList>
            <person name="Suzuki H."/>
            <person name="Lefebure T."/>
            <person name="Pavinski Bitar P."/>
            <person name="Stanhope M.J."/>
        </authorList>
    </citation>
    <scope>NUCLEOTIDE SEQUENCE [LARGE SCALE GENOMIC DNA]</scope>
    <source>
        <strain evidence="1 2">CCM 7213</strain>
    </source>
</reference>
<keyword evidence="2" id="KW-1185">Reference proteome</keyword>
<dbReference type="OrthoDB" id="2414232at2"/>
<dbReference type="AlphaFoldDB" id="G5JH75"/>
<proteinExistence type="predicted"/>
<evidence type="ECO:0000313" key="1">
    <source>
        <dbReference type="EMBL" id="EHJ08423.1"/>
    </source>
</evidence>
<dbReference type="RefSeq" id="WP_002462626.1">
    <property type="nucleotide sequence ID" value="NZ_AEUN01000307.1"/>
</dbReference>
<dbReference type="InterPro" id="IPR009812">
    <property type="entry name" value="DUF1381"/>
</dbReference>
<dbReference type="EMBL" id="AEUN01000307">
    <property type="protein sequence ID" value="EHJ08423.1"/>
    <property type="molecule type" value="Genomic_DNA"/>
</dbReference>